<accession>A0A7R8X2Q1</accession>
<evidence type="ECO:0000259" key="2">
    <source>
        <dbReference type="PROSITE" id="PS50304"/>
    </source>
</evidence>
<dbReference type="InterPro" id="IPR050621">
    <property type="entry name" value="Tudor_domain_containing"/>
</dbReference>
<feature type="domain" description="Tudor" evidence="2">
    <location>
        <begin position="401"/>
        <end position="457"/>
    </location>
</feature>
<dbReference type="AlphaFoldDB" id="A0A7R8X2Q1"/>
<dbReference type="Gene3D" id="2.30.30.140">
    <property type="match status" value="4"/>
</dbReference>
<reference evidence="3" key="1">
    <citation type="submission" date="2020-11" db="EMBL/GenBank/DDBJ databases">
        <authorList>
            <person name="Tran Van P."/>
        </authorList>
    </citation>
    <scope>NUCLEOTIDE SEQUENCE</scope>
</reference>
<dbReference type="SUPFAM" id="SSF63748">
    <property type="entry name" value="Tudor/PWWP/MBT"/>
    <property type="match status" value="4"/>
</dbReference>
<proteinExistence type="predicted"/>
<protein>
    <recommendedName>
        <fullName evidence="2">Tudor domain-containing protein</fullName>
    </recommendedName>
</protein>
<keyword evidence="4" id="KW-1185">Reference proteome</keyword>
<dbReference type="EMBL" id="CAJPEV010000338">
    <property type="protein sequence ID" value="CAG0884183.1"/>
    <property type="molecule type" value="Genomic_DNA"/>
</dbReference>
<dbReference type="PROSITE" id="PS50304">
    <property type="entry name" value="TUDOR"/>
    <property type="match status" value="3"/>
</dbReference>
<organism evidence="3">
    <name type="scientific">Darwinula stevensoni</name>
    <dbReference type="NCBI Taxonomy" id="69355"/>
    <lineage>
        <taxon>Eukaryota</taxon>
        <taxon>Metazoa</taxon>
        <taxon>Ecdysozoa</taxon>
        <taxon>Arthropoda</taxon>
        <taxon>Crustacea</taxon>
        <taxon>Oligostraca</taxon>
        <taxon>Ostracoda</taxon>
        <taxon>Podocopa</taxon>
        <taxon>Podocopida</taxon>
        <taxon>Darwinulocopina</taxon>
        <taxon>Darwinuloidea</taxon>
        <taxon>Darwinulidae</taxon>
        <taxon>Darwinula</taxon>
    </lineage>
</organism>
<name>A0A7R8X2Q1_9CRUS</name>
<dbReference type="OrthoDB" id="6379561at2759"/>
<dbReference type="Gene3D" id="2.40.50.90">
    <property type="match status" value="2"/>
</dbReference>
<dbReference type="InterPro" id="IPR002999">
    <property type="entry name" value="Tudor"/>
</dbReference>
<evidence type="ECO:0000313" key="4">
    <source>
        <dbReference type="Proteomes" id="UP000677054"/>
    </source>
</evidence>
<dbReference type="PANTHER" id="PTHR22948">
    <property type="entry name" value="TUDOR DOMAIN CONTAINING PROTEIN"/>
    <property type="match status" value="1"/>
</dbReference>
<dbReference type="EMBL" id="LR899855">
    <property type="protein sequence ID" value="CAD7242932.1"/>
    <property type="molecule type" value="Genomic_DNA"/>
</dbReference>
<dbReference type="FunFam" id="2.30.30.140:FF:000018">
    <property type="entry name" value="Serine/threonine-protein kinase 31"/>
    <property type="match status" value="1"/>
</dbReference>
<gene>
    <name evidence="3" type="ORF">DSTB1V02_LOCUS2873</name>
</gene>
<dbReference type="Proteomes" id="UP000677054">
    <property type="component" value="Unassembled WGS sequence"/>
</dbReference>
<dbReference type="GO" id="GO:0005737">
    <property type="term" value="C:cytoplasm"/>
    <property type="evidence" value="ECO:0007669"/>
    <property type="project" value="UniProtKB-ARBA"/>
</dbReference>
<dbReference type="SMART" id="SM00333">
    <property type="entry name" value="TUDOR"/>
    <property type="match status" value="4"/>
</dbReference>
<feature type="compositionally biased region" description="Polar residues" evidence="1">
    <location>
        <begin position="33"/>
        <end position="46"/>
    </location>
</feature>
<feature type="domain" description="Tudor" evidence="2">
    <location>
        <begin position="621"/>
        <end position="680"/>
    </location>
</feature>
<feature type="region of interest" description="Disordered" evidence="1">
    <location>
        <begin position="1"/>
        <end position="80"/>
    </location>
</feature>
<evidence type="ECO:0000313" key="3">
    <source>
        <dbReference type="EMBL" id="CAD7242932.1"/>
    </source>
</evidence>
<dbReference type="InterPro" id="IPR035437">
    <property type="entry name" value="SNase_OB-fold_sf"/>
</dbReference>
<sequence length="969" mass="105845">MPYQRGHIGGGASQGGTKGGKSFQGESGGFPQNGLTLTKPSHNKTTVEPVHIPSAMKSPPPISPLLPKDPTASQGLKKAPEPVVTSLDELKVVESTISGPIQELPPAILNARTQQAVVVTHMVNPGLLFVRQAGPESVYKTIVKDLAKTSAQSLQPGTIVAGFIIGIRLPNGSLYRGYVKEVKESQVEVYLLDTGVIVHIPDGSCFPLRHTLLSVPAQAVPCVLANVAPVERTWKPEDMTTAKQILALDDMASVPLFASVIGMMDRGQPVVTLVDEEFTDIGKFLTEVKVAQLISCDYKPFAPIAWMKEGTLKVKVPPSQLMVSAEEGCIPSMEDACVSGSLAYHIPMGTKTQGGCLHVEGEDMYMLVIPVEEALQEKLHQLVGNGFSENVNSFEEIPLSKVPLGSIVAAPYEGAWYRAYVIEKGSSACKVFFIDFGNQGSAETFRKIPASFRDFPGLAMKASIYSKVSLTDRDKAIFADMQAMKISQVNVEVVEKRDDRMRVKVLDGDHIPKNNLSLILSPWYKKFHSQTPSSPNLPEAQQESIVTSLLPSERQVPLADHLQWPQLIVGRRYQVICPFMLSLEKIFAQFLDQKELLGRLATALESYGKTEHGKWAGQAYAPLQGEVVAAIFPADQVWYRAKVLNIPGNGTIRVEFIDYGNEEVIPASNACPLPKDLAKDYPVLAVTVCLEGGNTLNLTEDANPVIFSMSVNPVTMVVKDALSQPAVVDFELEDGRTLTQLLKGEPAPTPPPPNPIQLTKNPINNEASGPTYDLESFPVGSLPIGEKVNLIPISVDTPNNFYCWLDDKNGLDDFRAFTDKMKSHCEKTVALQPSPYHPQQCEVFLAFSIQYGEWYRAACLEITTEQMIVLYVDFGSMETISLNDSQCLPLTPELAQQPAQAHFCCLPVVSLGEPKFPLEATTIMLNVLPLNISFEAIAISHDSSIQQYTIMHKPSIQALVEKGLARSSE</sequence>
<feature type="compositionally biased region" description="Gly residues" evidence="1">
    <location>
        <begin position="7"/>
        <end position="19"/>
    </location>
</feature>
<evidence type="ECO:0000256" key="1">
    <source>
        <dbReference type="SAM" id="MobiDB-lite"/>
    </source>
</evidence>
<feature type="domain" description="Tudor" evidence="2">
    <location>
        <begin position="834"/>
        <end position="897"/>
    </location>
</feature>
<dbReference type="CDD" id="cd20379">
    <property type="entry name" value="Tudor_dTUD-like"/>
    <property type="match status" value="1"/>
</dbReference>
<dbReference type="Pfam" id="PF00567">
    <property type="entry name" value="TUDOR"/>
    <property type="match status" value="4"/>
</dbReference>